<dbReference type="RefSeq" id="WP_282012148.1">
    <property type="nucleotide sequence ID" value="NZ_OX336137.1"/>
</dbReference>
<dbReference type="Gene3D" id="1.10.760.10">
    <property type="entry name" value="Cytochrome c-like domain"/>
    <property type="match status" value="2"/>
</dbReference>
<keyword evidence="7" id="KW-1185">Reference proteome</keyword>
<evidence type="ECO:0000256" key="1">
    <source>
        <dbReference type="ARBA" id="ARBA00022617"/>
    </source>
</evidence>
<keyword evidence="3 4" id="KW-0408">Iron</keyword>
<dbReference type="InterPro" id="IPR036909">
    <property type="entry name" value="Cyt_c-like_dom_sf"/>
</dbReference>
<proteinExistence type="predicted"/>
<dbReference type="Proteomes" id="UP001157733">
    <property type="component" value="Chromosome"/>
</dbReference>
<feature type="domain" description="Cytochrome c" evidence="5">
    <location>
        <begin position="25"/>
        <end position="122"/>
    </location>
</feature>
<protein>
    <submittedName>
        <fullName evidence="6">Cytochrome c, class I</fullName>
    </submittedName>
</protein>
<gene>
    <name evidence="6" type="ORF">NSPWAT_2452</name>
</gene>
<evidence type="ECO:0000256" key="2">
    <source>
        <dbReference type="ARBA" id="ARBA00022723"/>
    </source>
</evidence>
<dbReference type="SUPFAM" id="SSF46626">
    <property type="entry name" value="Cytochrome c"/>
    <property type="match status" value="2"/>
</dbReference>
<evidence type="ECO:0000313" key="6">
    <source>
        <dbReference type="EMBL" id="CAI2719308.1"/>
    </source>
</evidence>
<dbReference type="Pfam" id="PF00034">
    <property type="entry name" value="Cytochrom_C"/>
    <property type="match status" value="1"/>
</dbReference>
<sequence length="229" mass="26115">MTPYRWHRTPWTLAGIFIFWLGTGAPALADTALFEQKQCGACHRLSAEEPAESHPAPDLFYAGDKYKKAWLVEFLQKPEPIRKAGHPRDPGFLKGEPEHKGPHVAVTKKEAQTLGAFLMTQALDGLEPLTLDLKPLARGERVRAKMLFERDHSCIACHESYNLARQPRGGVSGPSLLDAGNRLQTEWVYRWLKNPKRFVEKSRMPVYDLEETELKLMTRYVLSHKKDEP</sequence>
<evidence type="ECO:0000259" key="5">
    <source>
        <dbReference type="PROSITE" id="PS51007"/>
    </source>
</evidence>
<dbReference type="InterPro" id="IPR009056">
    <property type="entry name" value="Cyt_c-like_dom"/>
</dbReference>
<dbReference type="EMBL" id="OX336137">
    <property type="protein sequence ID" value="CAI2719308.1"/>
    <property type="molecule type" value="Genomic_DNA"/>
</dbReference>
<evidence type="ECO:0000256" key="3">
    <source>
        <dbReference type="ARBA" id="ARBA00023004"/>
    </source>
</evidence>
<organism evidence="6 7">
    <name type="scientific">Nitrospina watsonii</name>
    <dbReference type="NCBI Taxonomy" id="1323948"/>
    <lineage>
        <taxon>Bacteria</taxon>
        <taxon>Pseudomonadati</taxon>
        <taxon>Nitrospinota/Tectimicrobiota group</taxon>
        <taxon>Nitrospinota</taxon>
        <taxon>Nitrospinia</taxon>
        <taxon>Nitrospinales</taxon>
        <taxon>Nitrospinaceae</taxon>
        <taxon>Nitrospina</taxon>
    </lineage>
</organism>
<evidence type="ECO:0000313" key="7">
    <source>
        <dbReference type="Proteomes" id="UP001157733"/>
    </source>
</evidence>
<name>A0ABN8W5E5_9BACT</name>
<evidence type="ECO:0000256" key="4">
    <source>
        <dbReference type="PROSITE-ProRule" id="PRU00433"/>
    </source>
</evidence>
<accession>A0ABN8W5E5</accession>
<reference evidence="6 7" key="1">
    <citation type="submission" date="2022-09" db="EMBL/GenBank/DDBJ databases">
        <authorList>
            <person name="Kop L."/>
        </authorList>
    </citation>
    <scope>NUCLEOTIDE SEQUENCE [LARGE SCALE GENOMIC DNA]</scope>
    <source>
        <strain evidence="6 7">347</strain>
    </source>
</reference>
<keyword evidence="2 4" id="KW-0479">Metal-binding</keyword>
<feature type="domain" description="Cytochrome c" evidence="5">
    <location>
        <begin position="139"/>
        <end position="225"/>
    </location>
</feature>
<dbReference type="PROSITE" id="PS51007">
    <property type="entry name" value="CYTC"/>
    <property type="match status" value="2"/>
</dbReference>
<keyword evidence="1 4" id="KW-0349">Heme</keyword>